<protein>
    <submittedName>
        <fullName evidence="10">ABC-2 type transport system permease protein</fullName>
    </submittedName>
</protein>
<dbReference type="OrthoDB" id="9808686at2"/>
<name>A0A2V3PRQ6_9BACT</name>
<feature type="transmembrane region" description="Helical" evidence="8">
    <location>
        <begin position="177"/>
        <end position="201"/>
    </location>
</feature>
<keyword evidence="3" id="KW-0813">Transport</keyword>
<accession>A0A2V3PRQ6</accession>
<keyword evidence="5 8" id="KW-0812">Transmembrane</keyword>
<evidence type="ECO:0000256" key="3">
    <source>
        <dbReference type="ARBA" id="ARBA00022448"/>
    </source>
</evidence>
<evidence type="ECO:0000313" key="11">
    <source>
        <dbReference type="Proteomes" id="UP000247973"/>
    </source>
</evidence>
<gene>
    <name evidence="10" type="ORF">CLV62_10352</name>
</gene>
<dbReference type="InterPro" id="IPR013525">
    <property type="entry name" value="ABC2_TM"/>
</dbReference>
<dbReference type="AlphaFoldDB" id="A0A2V3PRQ6"/>
<dbReference type="EMBL" id="QICL01000003">
    <property type="protein sequence ID" value="PXV67379.1"/>
    <property type="molecule type" value="Genomic_DNA"/>
</dbReference>
<evidence type="ECO:0000256" key="8">
    <source>
        <dbReference type="SAM" id="Phobius"/>
    </source>
</evidence>
<evidence type="ECO:0000256" key="1">
    <source>
        <dbReference type="ARBA" id="ARBA00004651"/>
    </source>
</evidence>
<dbReference type="Pfam" id="PF12698">
    <property type="entry name" value="ABC2_membrane_3"/>
    <property type="match status" value="1"/>
</dbReference>
<dbReference type="InterPro" id="IPR047817">
    <property type="entry name" value="ABC2_TM_bact-type"/>
</dbReference>
<evidence type="ECO:0000256" key="4">
    <source>
        <dbReference type="ARBA" id="ARBA00022475"/>
    </source>
</evidence>
<organism evidence="10 11">
    <name type="scientific">Dysgonomonas alginatilytica</name>
    <dbReference type="NCBI Taxonomy" id="1605892"/>
    <lineage>
        <taxon>Bacteria</taxon>
        <taxon>Pseudomonadati</taxon>
        <taxon>Bacteroidota</taxon>
        <taxon>Bacteroidia</taxon>
        <taxon>Bacteroidales</taxon>
        <taxon>Dysgonomonadaceae</taxon>
        <taxon>Dysgonomonas</taxon>
    </lineage>
</organism>
<dbReference type="GO" id="GO:0140359">
    <property type="term" value="F:ABC-type transporter activity"/>
    <property type="evidence" value="ECO:0007669"/>
    <property type="project" value="InterPro"/>
</dbReference>
<dbReference type="Gene3D" id="3.40.1710.10">
    <property type="entry name" value="abc type-2 transporter like domain"/>
    <property type="match status" value="1"/>
</dbReference>
<comment type="subcellular location">
    <subcellularLocation>
        <location evidence="1">Cell membrane</location>
        <topology evidence="1">Multi-pass membrane protein</topology>
    </subcellularLocation>
</comment>
<evidence type="ECO:0000259" key="9">
    <source>
        <dbReference type="PROSITE" id="PS51012"/>
    </source>
</evidence>
<dbReference type="InterPro" id="IPR051449">
    <property type="entry name" value="ABC-2_transporter_component"/>
</dbReference>
<dbReference type="Proteomes" id="UP000247973">
    <property type="component" value="Unassembled WGS sequence"/>
</dbReference>
<evidence type="ECO:0000256" key="5">
    <source>
        <dbReference type="ARBA" id="ARBA00022692"/>
    </source>
</evidence>
<dbReference type="PANTHER" id="PTHR30294:SF29">
    <property type="entry name" value="MULTIDRUG ABC TRANSPORTER PERMEASE YBHS-RELATED"/>
    <property type="match status" value="1"/>
</dbReference>
<comment type="similarity">
    <text evidence="2">Belongs to the ABC-2 integral membrane protein family.</text>
</comment>
<evidence type="ECO:0000256" key="2">
    <source>
        <dbReference type="ARBA" id="ARBA00007783"/>
    </source>
</evidence>
<feature type="domain" description="ABC transmembrane type-2" evidence="9">
    <location>
        <begin position="144"/>
        <end position="369"/>
    </location>
</feature>
<feature type="transmembrane region" description="Helical" evidence="8">
    <location>
        <begin position="227"/>
        <end position="251"/>
    </location>
</feature>
<proteinExistence type="inferred from homology"/>
<dbReference type="PANTHER" id="PTHR30294">
    <property type="entry name" value="MEMBRANE COMPONENT OF ABC TRANSPORTER YHHJ-RELATED"/>
    <property type="match status" value="1"/>
</dbReference>
<evidence type="ECO:0000313" key="10">
    <source>
        <dbReference type="EMBL" id="PXV67379.1"/>
    </source>
</evidence>
<feature type="transmembrane region" description="Helical" evidence="8">
    <location>
        <begin position="257"/>
        <end position="277"/>
    </location>
</feature>
<feature type="transmembrane region" description="Helical" evidence="8">
    <location>
        <begin position="289"/>
        <end position="308"/>
    </location>
</feature>
<keyword evidence="4" id="KW-1003">Cell membrane</keyword>
<reference evidence="10 11" key="1">
    <citation type="submission" date="2018-03" db="EMBL/GenBank/DDBJ databases">
        <title>Genomic Encyclopedia of Archaeal and Bacterial Type Strains, Phase II (KMG-II): from individual species to whole genera.</title>
        <authorList>
            <person name="Goeker M."/>
        </authorList>
    </citation>
    <scope>NUCLEOTIDE SEQUENCE [LARGE SCALE GENOMIC DNA]</scope>
    <source>
        <strain evidence="10 11">DSM 100214</strain>
    </source>
</reference>
<dbReference type="PROSITE" id="PS51012">
    <property type="entry name" value="ABC_TM2"/>
    <property type="match status" value="1"/>
</dbReference>
<keyword evidence="6 8" id="KW-1133">Transmembrane helix</keyword>
<evidence type="ECO:0000256" key="6">
    <source>
        <dbReference type="ARBA" id="ARBA00022989"/>
    </source>
</evidence>
<dbReference type="RefSeq" id="WP_110309539.1">
    <property type="nucleotide sequence ID" value="NZ_QICL01000003.1"/>
</dbReference>
<comment type="caution">
    <text evidence="10">The sequence shown here is derived from an EMBL/GenBank/DDBJ whole genome shotgun (WGS) entry which is preliminary data.</text>
</comment>
<keyword evidence="7 8" id="KW-0472">Membrane</keyword>
<keyword evidence="11" id="KW-1185">Reference proteome</keyword>
<feature type="transmembrane region" description="Helical" evidence="8">
    <location>
        <begin position="344"/>
        <end position="364"/>
    </location>
</feature>
<sequence length="370" mass="41632">MIKFLLEKEFKQILRNSFLPRMIIAMPLMMMLVFPWAANQEIKNLRLSIVDNDHSTYSERLIQKVTASGYFNLTDVSASNNEALQSIESDKADIILEIQADFERHLITEGSANVMISANSVNGMKGGLGASYLSIILQDYTSEIRDEWKQAPVMATLPIINIVPQNRFNPYLDYKVFMAPAIMVTLLTMLCGFLPALNIVGEKEIGTIEQMNVTPVNKLTFILAKLIPYWIVGLLALTLCITLAATIYGLIPAGRLTTLYLFASLYILVVSGFGLVVSNYSNTMQQAMFVMFFFIMIFILMSGLFTPISSMPQWAQDITAFNPLKYFIQVMRMVYLKGSGITDLTMQMIALCCFALFFNGWAVLSYRKSS</sequence>
<dbReference type="GO" id="GO:0005886">
    <property type="term" value="C:plasma membrane"/>
    <property type="evidence" value="ECO:0007669"/>
    <property type="project" value="UniProtKB-SubCell"/>
</dbReference>
<feature type="transmembrane region" description="Helical" evidence="8">
    <location>
        <begin position="21"/>
        <end position="38"/>
    </location>
</feature>
<evidence type="ECO:0000256" key="7">
    <source>
        <dbReference type="ARBA" id="ARBA00023136"/>
    </source>
</evidence>